<evidence type="ECO:0000256" key="6">
    <source>
        <dbReference type="SAM" id="MobiDB-lite"/>
    </source>
</evidence>
<organism evidence="8">
    <name type="scientific">Davidia involucrata</name>
    <name type="common">Dove tree</name>
    <dbReference type="NCBI Taxonomy" id="16924"/>
    <lineage>
        <taxon>Eukaryota</taxon>
        <taxon>Viridiplantae</taxon>
        <taxon>Streptophyta</taxon>
        <taxon>Embryophyta</taxon>
        <taxon>Tracheophyta</taxon>
        <taxon>Spermatophyta</taxon>
        <taxon>Magnoliopsida</taxon>
        <taxon>eudicotyledons</taxon>
        <taxon>Gunneridae</taxon>
        <taxon>Pentapetalae</taxon>
        <taxon>asterids</taxon>
        <taxon>Cornales</taxon>
        <taxon>Nyssaceae</taxon>
        <taxon>Davidia</taxon>
    </lineage>
</organism>
<dbReference type="Pfam" id="PF00010">
    <property type="entry name" value="HLH"/>
    <property type="match status" value="1"/>
</dbReference>
<keyword evidence="4" id="KW-0804">Transcription</keyword>
<dbReference type="SMART" id="SM00353">
    <property type="entry name" value="HLH"/>
    <property type="match status" value="1"/>
</dbReference>
<proteinExistence type="predicted"/>
<dbReference type="InterPro" id="IPR036638">
    <property type="entry name" value="HLH_DNA-bd_sf"/>
</dbReference>
<evidence type="ECO:0000256" key="3">
    <source>
        <dbReference type="ARBA" id="ARBA00023125"/>
    </source>
</evidence>
<dbReference type="GO" id="GO:0005634">
    <property type="term" value="C:nucleus"/>
    <property type="evidence" value="ECO:0007669"/>
    <property type="project" value="UniProtKB-SubCell"/>
</dbReference>
<protein>
    <recommendedName>
        <fullName evidence="7">BHLH domain-containing protein</fullName>
    </recommendedName>
</protein>
<keyword evidence="2" id="KW-0805">Transcription regulation</keyword>
<dbReference type="InterPro" id="IPR011598">
    <property type="entry name" value="bHLH_dom"/>
</dbReference>
<feature type="domain" description="BHLH" evidence="7">
    <location>
        <begin position="165"/>
        <end position="214"/>
    </location>
</feature>
<dbReference type="PANTHER" id="PTHR45855:SF73">
    <property type="entry name" value="TRANSCRIPTION FACTOR SPATULA"/>
    <property type="match status" value="1"/>
</dbReference>
<evidence type="ECO:0000313" key="8">
    <source>
        <dbReference type="EMBL" id="MPA55499.1"/>
    </source>
</evidence>
<dbReference type="EMBL" id="GHES01024940">
    <property type="protein sequence ID" value="MPA55499.1"/>
    <property type="molecule type" value="Transcribed_RNA"/>
</dbReference>
<dbReference type="Gene3D" id="4.10.280.10">
    <property type="entry name" value="Helix-loop-helix DNA-binding domain"/>
    <property type="match status" value="1"/>
</dbReference>
<feature type="region of interest" description="Disordered" evidence="6">
    <location>
        <begin position="154"/>
        <end position="177"/>
    </location>
</feature>
<dbReference type="PANTHER" id="PTHR45855">
    <property type="entry name" value="TRANSCRIPTION FACTOR PIF1-RELATED"/>
    <property type="match status" value="1"/>
</dbReference>
<evidence type="ECO:0000256" key="4">
    <source>
        <dbReference type="ARBA" id="ARBA00023163"/>
    </source>
</evidence>
<dbReference type="SUPFAM" id="SSF47459">
    <property type="entry name" value="HLH, helix-loop-helix DNA-binding domain"/>
    <property type="match status" value="1"/>
</dbReference>
<name>A0A5B7AFJ7_DAVIN</name>
<evidence type="ECO:0000259" key="7">
    <source>
        <dbReference type="PROSITE" id="PS50888"/>
    </source>
</evidence>
<dbReference type="AlphaFoldDB" id="A0A5B7AFJ7"/>
<dbReference type="GO" id="GO:0003677">
    <property type="term" value="F:DNA binding"/>
    <property type="evidence" value="ECO:0007669"/>
    <property type="project" value="UniProtKB-KW"/>
</dbReference>
<dbReference type="GO" id="GO:0046983">
    <property type="term" value="F:protein dimerization activity"/>
    <property type="evidence" value="ECO:0007669"/>
    <property type="project" value="InterPro"/>
</dbReference>
<dbReference type="CDD" id="cd11445">
    <property type="entry name" value="bHLH_AtPIF_like"/>
    <property type="match status" value="1"/>
</dbReference>
<keyword evidence="3" id="KW-0238">DNA-binding</keyword>
<dbReference type="FunFam" id="4.10.280.10:FF:000004">
    <property type="entry name" value="Basic helix-loop-helix transcription factor"/>
    <property type="match status" value="1"/>
</dbReference>
<evidence type="ECO:0000256" key="2">
    <source>
        <dbReference type="ARBA" id="ARBA00023015"/>
    </source>
</evidence>
<feature type="compositionally biased region" description="Basic and acidic residues" evidence="6">
    <location>
        <begin position="165"/>
        <end position="177"/>
    </location>
</feature>
<accession>A0A5B7AFJ7</accession>
<dbReference type="InterPro" id="IPR047265">
    <property type="entry name" value="PIF1-like_bHLH"/>
</dbReference>
<dbReference type="InterPro" id="IPR031066">
    <property type="entry name" value="bHLH_ALC-like_plant"/>
</dbReference>
<comment type="subcellular location">
    <subcellularLocation>
        <location evidence="1">Nucleus</location>
    </subcellularLocation>
</comment>
<sequence>MMMADMYDTTCCSSSSSPPQPDDISLFLHQILLRSSSSTSSLSSLMAHHNSKPVHPFSSSHLLTVTQNQHRPNQSTLLSASDRLVTDRISTAQSSSGLNSSSGVVFSSSGGYFPASATNVSSSSVGTVDNDTDEFDCESEEGFEASLEEVPVKPAPYRTPSKRSRAAEVHNLSEKRRRSRINEKMKALQNLIPNSNKTDKASMLDEAIEYLKQLQLQVQMLTMSNGLSLYPMCLPGVLQPTQLSQVRMGFCEGNGSLKLNLTGTLPVNQETLTNTVFSLPNQCPKPNESSMAHLSNTINSETSFGLEPAIQGHLRPFHLHTTSSEEICREDLLPCQQLNVDHSETNPLEFQVGAKATVPIPFDTQASDLKDNTLQASIVGGDRSEGVLVTNLECNPILSPQLNGLDLGRSAPNDRHLRLKD</sequence>
<dbReference type="PROSITE" id="PS50888">
    <property type="entry name" value="BHLH"/>
    <property type="match status" value="1"/>
</dbReference>
<evidence type="ECO:0000256" key="1">
    <source>
        <dbReference type="ARBA" id="ARBA00004123"/>
    </source>
</evidence>
<reference evidence="8" key="1">
    <citation type="submission" date="2019-08" db="EMBL/GenBank/DDBJ databases">
        <title>Reference gene set and small RNA set construction with multiple tissues from Davidia involucrata Baill.</title>
        <authorList>
            <person name="Yang H."/>
            <person name="Zhou C."/>
            <person name="Li G."/>
            <person name="Wang J."/>
            <person name="Gao P."/>
            <person name="Wang M."/>
            <person name="Wang R."/>
            <person name="Zhao Y."/>
        </authorList>
    </citation>
    <scope>NUCLEOTIDE SEQUENCE</scope>
    <source>
        <tissue evidence="8">Mixed with DoveR01_LX</tissue>
    </source>
</reference>
<evidence type="ECO:0000256" key="5">
    <source>
        <dbReference type="ARBA" id="ARBA00023242"/>
    </source>
</evidence>
<keyword evidence="5" id="KW-0539">Nucleus</keyword>
<gene>
    <name evidence="8" type="ORF">Din_024940</name>
</gene>